<dbReference type="HOGENOM" id="CLU_006557_2_0_7"/>
<dbReference type="AlphaFoldDB" id="C0QB54"/>
<comment type="function">
    <text evidence="1">Forms oxaloacetate, a four-carbon dicarboxylic acid source for the tricarboxylic acid cycle.</text>
</comment>
<dbReference type="Proteomes" id="UP000000442">
    <property type="component" value="Chromosome"/>
</dbReference>
<dbReference type="eggNOG" id="COG2352">
    <property type="taxonomic scope" value="Bacteria"/>
</dbReference>
<dbReference type="EMBL" id="CP001087">
    <property type="protein sequence ID" value="ACN14853.1"/>
    <property type="molecule type" value="Genomic_DNA"/>
</dbReference>
<proteinExistence type="predicted"/>
<dbReference type="STRING" id="177437.HRM2_17490"/>
<evidence type="ECO:0000313" key="5">
    <source>
        <dbReference type="Proteomes" id="UP000000442"/>
    </source>
</evidence>
<dbReference type="PANTHER" id="PTHR30523">
    <property type="entry name" value="PHOSPHOENOLPYRUVATE CARBOXYLASE"/>
    <property type="match status" value="1"/>
</dbReference>
<gene>
    <name evidence="4" type="primary">ppc</name>
    <name evidence="4" type="ordered locus">HRM2_17490</name>
</gene>
<dbReference type="KEGG" id="dat:HRM2_17490"/>
<dbReference type="GO" id="GO:0005829">
    <property type="term" value="C:cytosol"/>
    <property type="evidence" value="ECO:0007669"/>
    <property type="project" value="TreeGrafter"/>
</dbReference>
<keyword evidence="3" id="KW-0472">Membrane</keyword>
<name>C0QB54_DESAH</name>
<evidence type="ECO:0000256" key="2">
    <source>
        <dbReference type="ARBA" id="ARBA00022419"/>
    </source>
</evidence>
<organism evidence="4 5">
    <name type="scientific">Desulforapulum autotrophicum (strain ATCC 43914 / DSM 3382 / VKM B-1955 / HRM2)</name>
    <name type="common">Desulfobacterium autotrophicum</name>
    <dbReference type="NCBI Taxonomy" id="177437"/>
    <lineage>
        <taxon>Bacteria</taxon>
        <taxon>Pseudomonadati</taxon>
        <taxon>Thermodesulfobacteriota</taxon>
        <taxon>Desulfobacteria</taxon>
        <taxon>Desulfobacterales</taxon>
        <taxon>Desulfobacteraceae</taxon>
        <taxon>Desulforapulum</taxon>
    </lineage>
</organism>
<evidence type="ECO:0000256" key="3">
    <source>
        <dbReference type="SAM" id="Phobius"/>
    </source>
</evidence>
<dbReference type="GO" id="GO:0008964">
    <property type="term" value="F:phosphoenolpyruvate carboxylase activity"/>
    <property type="evidence" value="ECO:0007669"/>
    <property type="project" value="InterPro"/>
</dbReference>
<sequence>MTMNKPRRIQAFEKSVKNKFYVYNSLFLNLPFQKISNIGMLIPLLLHVCRNDLESGKAPLEILNSFFSDHTKIQSEREKIDFMFRVIQYVERQVVLYDSVEDSAFAQLRTHGNELSLKDYIHLSDNKRKRGVLSDKLDTFSIRIVFTAHPTQFYSPSVLDIIDNLRTLIAANNINEIDLALQQLGMTSLINARKPTPCDEAKNIIYFLKSVYYDAVGEMYSYIKRNVQNSVFDNPEIIQLGFWPGGDRDGNPFVTSEITMAVADELRMTLMGCYYREIEGLERKLTFRGVDDIITTLKTCVHDTMFDPTKTLTFEDIITPLYTIRDALVSTFNGLYLEDLDKLIDRVKLFRTHFAILDIRQNHAVHKQAIQEILKQKNRIEESLDELEKNELISILVHENFLVEADQFQDKIVKDTVQIISQIAAIQMKNGEKGCNRYIISNSEDIFSVLFVHGLFRWCCRDSGKIAVDIVPLFESMEGMVHAGTIMQELFDIPEYRSHVSQRRNRQTMMLGFSDGTKDGGYLQANWSIFKTKEHLSAVCDHNNVKAIFFDGRGGPPARGGGKTHRFYASQSQKISNHAIQLTIQGQTITSHYGSKAHFMHNCEQLLTAGLSNSLYEQRNAISNQSRQTLDTLARLSFEKYTALKNHKMFIPYLENKSTLKYYGETNIGSRPTRRTSKGKLELKDLRAIPFVGSWSQLKQNVPGYFGIGTSLKAFVDDGRLNELRQLFKDVPFFKALIFNSMMSLSKCNFALTGYIAEDPNYKEFWTLLFNEYTLSKQMVLLISDQSTLMEEEPVSKRSIEIREQIVLPLLIIQQYALQMIEQKSGYSGDYEKIVRRSLYGNINASRNSA</sequence>
<reference evidence="4 5" key="1">
    <citation type="journal article" date="2009" name="Environ. Microbiol.">
        <title>Genome sequence of Desulfobacterium autotrophicum HRM2, a marine sulfate reducer oxidizing organic carbon completely to carbon dioxide.</title>
        <authorList>
            <person name="Strittmatter A.W."/>
            <person name="Liesegang H."/>
            <person name="Rabus R."/>
            <person name="Decker I."/>
            <person name="Amann J."/>
            <person name="Andres S."/>
            <person name="Henne A."/>
            <person name="Fricke W.F."/>
            <person name="Martinez-Arias R."/>
            <person name="Bartels D."/>
            <person name="Goesmann A."/>
            <person name="Krause L."/>
            <person name="Puehler A."/>
            <person name="Klenk H.P."/>
            <person name="Richter M."/>
            <person name="Schuler M."/>
            <person name="Gloeckner F.O."/>
            <person name="Meyerdierks A."/>
            <person name="Gottschalk G."/>
            <person name="Amann R."/>
        </authorList>
    </citation>
    <scope>NUCLEOTIDE SEQUENCE [LARGE SCALE GENOMIC DNA]</scope>
    <source>
        <strain evidence="5">ATCC 43914 / DSM 3382 / HRM2</strain>
    </source>
</reference>
<protein>
    <recommendedName>
        <fullName evidence="2">Phosphoenolpyruvate carboxylase</fullName>
    </recommendedName>
</protein>
<dbReference type="SUPFAM" id="SSF51621">
    <property type="entry name" value="Phosphoenolpyruvate/pyruvate domain"/>
    <property type="match status" value="1"/>
</dbReference>
<feature type="transmembrane region" description="Helical" evidence="3">
    <location>
        <begin position="21"/>
        <end position="46"/>
    </location>
</feature>
<dbReference type="PANTHER" id="PTHR30523:SF6">
    <property type="entry name" value="PHOSPHOENOLPYRUVATE CARBOXYLASE"/>
    <property type="match status" value="1"/>
</dbReference>
<keyword evidence="3" id="KW-1133">Transmembrane helix</keyword>
<accession>C0QB54</accession>
<keyword evidence="3" id="KW-0812">Transmembrane</keyword>
<evidence type="ECO:0000256" key="1">
    <source>
        <dbReference type="ARBA" id="ARBA00003670"/>
    </source>
</evidence>
<dbReference type="InterPro" id="IPR015813">
    <property type="entry name" value="Pyrv/PenolPyrv_kinase-like_dom"/>
</dbReference>
<dbReference type="Pfam" id="PF00311">
    <property type="entry name" value="PEPcase"/>
    <property type="match status" value="2"/>
</dbReference>
<dbReference type="PRINTS" id="PR00150">
    <property type="entry name" value="PEPCARBXLASE"/>
</dbReference>
<dbReference type="GO" id="GO:0015977">
    <property type="term" value="P:carbon fixation"/>
    <property type="evidence" value="ECO:0007669"/>
    <property type="project" value="InterPro"/>
</dbReference>
<dbReference type="InterPro" id="IPR021135">
    <property type="entry name" value="PEP_COase"/>
</dbReference>
<keyword evidence="4" id="KW-0456">Lyase</keyword>
<keyword evidence="5" id="KW-1185">Reference proteome</keyword>
<evidence type="ECO:0000313" key="4">
    <source>
        <dbReference type="EMBL" id="ACN14853.1"/>
    </source>
</evidence>
<dbReference type="GO" id="GO:0006099">
    <property type="term" value="P:tricarboxylic acid cycle"/>
    <property type="evidence" value="ECO:0007669"/>
    <property type="project" value="InterPro"/>
</dbReference>